<dbReference type="InterPro" id="IPR051706">
    <property type="entry name" value="Glycosyltransferase_domain"/>
</dbReference>
<comment type="similarity">
    <text evidence="1">Belongs to the glycosyltransferase 32 family.</text>
</comment>
<dbReference type="GO" id="GO:0000030">
    <property type="term" value="F:mannosyltransferase activity"/>
    <property type="evidence" value="ECO:0007669"/>
    <property type="project" value="TreeGrafter"/>
</dbReference>
<protein>
    <recommendedName>
        <fullName evidence="6">Glycosyltransferase family 32 protein</fullName>
    </recommendedName>
</protein>
<dbReference type="EMBL" id="CDHN01000004">
    <property type="protein sequence ID" value="CEJ92481.1"/>
    <property type="molecule type" value="Genomic_DNA"/>
</dbReference>
<feature type="transmembrane region" description="Helical" evidence="3">
    <location>
        <begin position="12"/>
        <end position="31"/>
    </location>
</feature>
<dbReference type="STRING" id="1531966.A0A0A1T5M9"/>
<evidence type="ECO:0000313" key="4">
    <source>
        <dbReference type="EMBL" id="CEJ92481.1"/>
    </source>
</evidence>
<name>A0A0A1T5M9_9HYPO</name>
<dbReference type="InterPro" id="IPR007577">
    <property type="entry name" value="GlycoTrfase_DXD_sugar-bd_CS"/>
</dbReference>
<dbReference type="GO" id="GO:0051999">
    <property type="term" value="P:mannosyl-inositol phosphorylceramide biosynthetic process"/>
    <property type="evidence" value="ECO:0007669"/>
    <property type="project" value="TreeGrafter"/>
</dbReference>
<gene>
    <name evidence="4" type="ORF">VHEMI08132</name>
</gene>
<keyword evidence="3" id="KW-0812">Transmembrane</keyword>
<keyword evidence="3" id="KW-1133">Transmembrane helix</keyword>
<feature type="transmembrane region" description="Helical" evidence="3">
    <location>
        <begin position="288"/>
        <end position="306"/>
    </location>
</feature>
<dbReference type="SUPFAM" id="SSF53448">
    <property type="entry name" value="Nucleotide-diphospho-sugar transferases"/>
    <property type="match status" value="1"/>
</dbReference>
<sequence>MSLRNRSPVRAYLTVTIITAVTIISFALYQVSHIVAFASIASRVTDRFGLISECSADNHIQKTSVIPNTIHQIWKDANVSSYGTFNHRKDWQSMFEPLNYTVKLWTEADIRQLIQTKYTWLQHAYDSYPYDIQRADIARLLVVHSEGGMYADLDVKPADAEKLQCLQNLDMEAVFVATCGNSGLSNHWFMAAPGANVLGDVLVEAARRSGSRRPLLPYMKVFWSTGPWMVTAALDKYFARHPEARKTVGLLEEGYSRYAIHHAAGRSWHGADGKMLNYVADHFSMTRLVVFILAFTTTFCILCRCGKRQMFSGVWRARSWMDNPRTWTRN</sequence>
<keyword evidence="3" id="KW-0472">Membrane</keyword>
<dbReference type="Proteomes" id="UP000039046">
    <property type="component" value="Unassembled WGS sequence"/>
</dbReference>
<dbReference type="OrthoDB" id="409543at2759"/>
<evidence type="ECO:0000256" key="3">
    <source>
        <dbReference type="SAM" id="Phobius"/>
    </source>
</evidence>
<evidence type="ECO:0008006" key="6">
    <source>
        <dbReference type="Google" id="ProtNLM"/>
    </source>
</evidence>
<proteinExistence type="inferred from homology"/>
<dbReference type="HOGENOM" id="CLU_036369_1_0_1"/>
<dbReference type="Gene3D" id="3.90.550.20">
    <property type="match status" value="1"/>
</dbReference>
<keyword evidence="2" id="KW-0808">Transferase</keyword>
<dbReference type="InterPro" id="IPR029044">
    <property type="entry name" value="Nucleotide-diphossugar_trans"/>
</dbReference>
<reference evidence="4 5" key="1">
    <citation type="journal article" date="2015" name="Genome Announc.">
        <title>Draft Genome Sequence and Gene Annotation of the Entomopathogenic Fungus Verticillium hemipterigenum.</title>
        <authorList>
            <person name="Horn F."/>
            <person name="Habel A."/>
            <person name="Scharf D.H."/>
            <person name="Dworschak J."/>
            <person name="Brakhage A.A."/>
            <person name="Guthke R."/>
            <person name="Hertweck C."/>
            <person name="Linde J."/>
        </authorList>
    </citation>
    <scope>NUCLEOTIDE SEQUENCE [LARGE SCALE GENOMIC DNA]</scope>
</reference>
<evidence type="ECO:0000313" key="5">
    <source>
        <dbReference type="Proteomes" id="UP000039046"/>
    </source>
</evidence>
<evidence type="ECO:0000256" key="2">
    <source>
        <dbReference type="ARBA" id="ARBA00022679"/>
    </source>
</evidence>
<dbReference type="PANTHER" id="PTHR32385">
    <property type="entry name" value="MANNOSYL PHOSPHORYLINOSITOL CERAMIDE SYNTHASE"/>
    <property type="match status" value="1"/>
</dbReference>
<dbReference type="PANTHER" id="PTHR32385:SF15">
    <property type="entry name" value="INOSITOL PHOSPHOCERAMIDE MANNOSYLTRANSFERASE 1"/>
    <property type="match status" value="1"/>
</dbReference>
<dbReference type="GO" id="GO:0016020">
    <property type="term" value="C:membrane"/>
    <property type="evidence" value="ECO:0007669"/>
    <property type="project" value="GOC"/>
</dbReference>
<dbReference type="Pfam" id="PF04488">
    <property type="entry name" value="Gly_transf_sug"/>
    <property type="match status" value="1"/>
</dbReference>
<organism evidence="4 5">
    <name type="scientific">[Torrubiella] hemipterigena</name>
    <dbReference type="NCBI Taxonomy" id="1531966"/>
    <lineage>
        <taxon>Eukaryota</taxon>
        <taxon>Fungi</taxon>
        <taxon>Dikarya</taxon>
        <taxon>Ascomycota</taxon>
        <taxon>Pezizomycotina</taxon>
        <taxon>Sordariomycetes</taxon>
        <taxon>Hypocreomycetidae</taxon>
        <taxon>Hypocreales</taxon>
        <taxon>Clavicipitaceae</taxon>
        <taxon>Clavicipitaceae incertae sedis</taxon>
        <taxon>'Torrubiella' clade</taxon>
    </lineage>
</organism>
<accession>A0A0A1T5M9</accession>
<keyword evidence="5" id="KW-1185">Reference proteome</keyword>
<dbReference type="AlphaFoldDB" id="A0A0A1T5M9"/>
<evidence type="ECO:0000256" key="1">
    <source>
        <dbReference type="ARBA" id="ARBA00009003"/>
    </source>
</evidence>